<accession>X0XPB2</accession>
<comment type="caution">
    <text evidence="1">The sequence shown here is derived from an EMBL/GenBank/DDBJ whole genome shotgun (WGS) entry which is preliminary data.</text>
</comment>
<proteinExistence type="predicted"/>
<dbReference type="EMBL" id="BARS01059415">
    <property type="protein sequence ID" value="GAG45035.1"/>
    <property type="molecule type" value="Genomic_DNA"/>
</dbReference>
<protein>
    <submittedName>
        <fullName evidence="1">Uncharacterized protein</fullName>
    </submittedName>
</protein>
<sequence>SNIKLPTYKLSYLVGVCAVFITKKNGNQFINIPTNEECEFCKWKEK</sequence>
<dbReference type="AlphaFoldDB" id="X0XPB2"/>
<reference evidence="1" key="1">
    <citation type="journal article" date="2014" name="Front. Microbiol.">
        <title>High frequency of phylogenetically diverse reductive dehalogenase-homologous genes in deep subseafloor sedimentary metagenomes.</title>
        <authorList>
            <person name="Kawai M."/>
            <person name="Futagami T."/>
            <person name="Toyoda A."/>
            <person name="Takaki Y."/>
            <person name="Nishi S."/>
            <person name="Hori S."/>
            <person name="Arai W."/>
            <person name="Tsubouchi T."/>
            <person name="Morono Y."/>
            <person name="Uchiyama I."/>
            <person name="Ito T."/>
            <person name="Fujiyama A."/>
            <person name="Inagaki F."/>
            <person name="Takami H."/>
        </authorList>
    </citation>
    <scope>NUCLEOTIDE SEQUENCE</scope>
    <source>
        <strain evidence="1">Expedition CK06-06</strain>
    </source>
</reference>
<name>X0XPB2_9ZZZZ</name>
<organism evidence="1">
    <name type="scientific">marine sediment metagenome</name>
    <dbReference type="NCBI Taxonomy" id="412755"/>
    <lineage>
        <taxon>unclassified sequences</taxon>
        <taxon>metagenomes</taxon>
        <taxon>ecological metagenomes</taxon>
    </lineage>
</organism>
<feature type="non-terminal residue" evidence="1">
    <location>
        <position position="1"/>
    </location>
</feature>
<evidence type="ECO:0000313" key="1">
    <source>
        <dbReference type="EMBL" id="GAG45035.1"/>
    </source>
</evidence>
<gene>
    <name evidence="1" type="ORF">S01H1_86071</name>
</gene>